<dbReference type="Proteomes" id="UP000613740">
    <property type="component" value="Unassembled WGS sequence"/>
</dbReference>
<feature type="region of interest" description="Disordered" evidence="1">
    <location>
        <begin position="473"/>
        <end position="499"/>
    </location>
</feature>
<feature type="compositionally biased region" description="Gly residues" evidence="1">
    <location>
        <begin position="309"/>
        <end position="323"/>
    </location>
</feature>
<dbReference type="SMART" id="SM00731">
    <property type="entry name" value="SprT"/>
    <property type="match status" value="1"/>
</dbReference>
<keyword evidence="4" id="KW-1185">Reference proteome</keyword>
<dbReference type="OrthoDB" id="5236983at2759"/>
<dbReference type="GO" id="GO:0006974">
    <property type="term" value="P:DNA damage response"/>
    <property type="evidence" value="ECO:0007669"/>
    <property type="project" value="InterPro"/>
</dbReference>
<sequence>MDEFEELGDEFPDIHSLFLYYNDLYFGGVLLSNTTVAWSSGRMTSCGGICKYHPQAGCEIRLSEPLLKLRPVRDLKMVLLHEMIHAHNMTLKIYDPDPGGHGPPFRALMDKINKSTVPDPQRPPGGYNITTTHSMHDEVNNYRNHHWECDRCKKLIRRSMNRPPQEADCFGIRTRGPTGAACRDPNCAYHVHIRTCGGSYVKIKEPEKPPKAQKQSASASAGSAGAAGSRAANKTKASSVPPSLPPGQRSIDSLLGVKRPAANSASPESLGSPLSRVTAAGGGAAAAISTAAGVGAAGGKGQVSSSGAGSSGAGAAARGGGTAGPLTSSRVGNNSGGSMPGAAAAAAGGREAGSRPGSVPGSSAPAGRAGAAAAGAPPLPPDAPEPAPVSAEELRRRCAEAALARFGGGRGGGSGSAARHGSRPVLQDAQGSAAGDARAGRGADMRAAVAAAAGASDVSLLITAADMGGSKVRGLDDGGSSRAASNCTGAGGPGAGPPTAAAAAAVQAGAGVHACVLAAASGRAAPLVGVPESKAVLPPPPPPLGQAPPWPPDDDVLLVEDSDAEADGVVLGQRQEAQRGQAGAAGHARLQVGAGRHGGLPGVGVGAAYQSGRGGGGGGGSGSGGGGHGGGTGAAGVGAEVIDLVDSDED</sequence>
<feature type="region of interest" description="Disordered" evidence="1">
    <location>
        <begin position="295"/>
        <end position="438"/>
    </location>
</feature>
<evidence type="ECO:0000313" key="4">
    <source>
        <dbReference type="Proteomes" id="UP000613740"/>
    </source>
</evidence>
<dbReference type="InterPro" id="IPR006640">
    <property type="entry name" value="SprT-like_domain"/>
</dbReference>
<reference evidence="3" key="1">
    <citation type="journal article" date="2020" name="bioRxiv">
        <title>Comparative genomics of Chlamydomonas.</title>
        <authorList>
            <person name="Craig R.J."/>
            <person name="Hasan A.R."/>
            <person name="Ness R.W."/>
            <person name="Keightley P.D."/>
        </authorList>
    </citation>
    <scope>NUCLEOTIDE SEQUENCE</scope>
    <source>
        <strain evidence="3">CCAP 11/173</strain>
    </source>
</reference>
<dbReference type="GO" id="GO:0031593">
    <property type="term" value="F:polyubiquitin modification-dependent protein binding"/>
    <property type="evidence" value="ECO:0007669"/>
    <property type="project" value="TreeGrafter"/>
</dbReference>
<proteinExistence type="predicted"/>
<feature type="compositionally biased region" description="Low complexity" evidence="1">
    <location>
        <begin position="216"/>
        <end position="232"/>
    </location>
</feature>
<feature type="compositionally biased region" description="Gly residues" evidence="1">
    <location>
        <begin position="406"/>
        <end position="415"/>
    </location>
</feature>
<feature type="compositionally biased region" description="Low complexity" evidence="1">
    <location>
        <begin position="340"/>
        <end position="376"/>
    </location>
</feature>
<accession>A0A835SYE8</accession>
<dbReference type="Pfam" id="PF10263">
    <property type="entry name" value="SprT-like"/>
    <property type="match status" value="1"/>
</dbReference>
<dbReference type="InterPro" id="IPR044245">
    <property type="entry name" value="Spartan"/>
</dbReference>
<evidence type="ECO:0000256" key="1">
    <source>
        <dbReference type="SAM" id="MobiDB-lite"/>
    </source>
</evidence>
<protein>
    <recommendedName>
        <fullName evidence="2">SprT-like domain-containing protein</fullName>
    </recommendedName>
</protein>
<dbReference type="EMBL" id="JAEHOD010000052">
    <property type="protein sequence ID" value="KAG2435489.1"/>
    <property type="molecule type" value="Genomic_DNA"/>
</dbReference>
<gene>
    <name evidence="3" type="ORF">HYH02_011784</name>
</gene>
<organism evidence="3 4">
    <name type="scientific">Chlamydomonas schloesseri</name>
    <dbReference type="NCBI Taxonomy" id="2026947"/>
    <lineage>
        <taxon>Eukaryota</taxon>
        <taxon>Viridiplantae</taxon>
        <taxon>Chlorophyta</taxon>
        <taxon>core chlorophytes</taxon>
        <taxon>Chlorophyceae</taxon>
        <taxon>CS clade</taxon>
        <taxon>Chlamydomonadales</taxon>
        <taxon>Chlamydomonadaceae</taxon>
        <taxon>Chlamydomonas</taxon>
    </lineage>
</organism>
<dbReference type="PANTHER" id="PTHR21220">
    <property type="entry name" value="DNA-DEPENDENT METALLOPROTEASE SPRTN"/>
    <property type="match status" value="1"/>
</dbReference>
<dbReference type="GO" id="GO:0003697">
    <property type="term" value="F:single-stranded DNA binding"/>
    <property type="evidence" value="ECO:0007669"/>
    <property type="project" value="InterPro"/>
</dbReference>
<dbReference type="GO" id="GO:0004222">
    <property type="term" value="F:metalloendopeptidase activity"/>
    <property type="evidence" value="ECO:0007669"/>
    <property type="project" value="InterPro"/>
</dbReference>
<evidence type="ECO:0000259" key="2">
    <source>
        <dbReference type="SMART" id="SM00731"/>
    </source>
</evidence>
<feature type="region of interest" description="Disordered" evidence="1">
    <location>
        <begin position="204"/>
        <end position="251"/>
    </location>
</feature>
<feature type="compositionally biased region" description="Gly residues" evidence="1">
    <location>
        <begin position="612"/>
        <end position="636"/>
    </location>
</feature>
<dbReference type="AlphaFoldDB" id="A0A835SYE8"/>
<dbReference type="GO" id="GO:0005634">
    <property type="term" value="C:nucleus"/>
    <property type="evidence" value="ECO:0007669"/>
    <property type="project" value="TreeGrafter"/>
</dbReference>
<feature type="domain" description="SprT-like" evidence="2">
    <location>
        <begin position="12"/>
        <end position="176"/>
    </location>
</feature>
<name>A0A835SYE8_9CHLO</name>
<feature type="region of interest" description="Disordered" evidence="1">
    <location>
        <begin position="601"/>
        <end position="650"/>
    </location>
</feature>
<feature type="compositionally biased region" description="Pro residues" evidence="1">
    <location>
        <begin position="377"/>
        <end position="387"/>
    </location>
</feature>
<evidence type="ECO:0000313" key="3">
    <source>
        <dbReference type="EMBL" id="KAG2435489.1"/>
    </source>
</evidence>
<comment type="caution">
    <text evidence="3">The sequence shown here is derived from an EMBL/GenBank/DDBJ whole genome shotgun (WGS) entry which is preliminary data.</text>
</comment>
<dbReference type="PANTHER" id="PTHR21220:SF0">
    <property type="entry name" value="DNA-DEPENDENT METALLOPROTEASE SPRTN"/>
    <property type="match status" value="1"/>
</dbReference>